<feature type="region of interest" description="Disordered" evidence="1">
    <location>
        <begin position="292"/>
        <end position="339"/>
    </location>
</feature>
<feature type="compositionally biased region" description="Polar residues" evidence="1">
    <location>
        <begin position="298"/>
        <end position="307"/>
    </location>
</feature>
<evidence type="ECO:0000313" key="3">
    <source>
        <dbReference type="Proteomes" id="UP001301728"/>
    </source>
</evidence>
<gene>
    <name evidence="2" type="ORF">VB854_11385</name>
</gene>
<sequence>MVRVSSSSNTTTAISKRTGLSREEIETMRREAYQETKGIKSGSIKAGGIGKISANTAGGIGLSVAGFGLKVKPDGSGGEVSFPGGLKVSFKKEGCFTVETRTIFGQYAGSNITKDPSCNSNDDDSSSDEPKPPHCIGSDGKAGSGNPNHQLPACANDGKVHTFYYLHSSITSRKYEYHNGGWGSYRTLSYKHYLFSNIKGMYDYSEDELTITEYIDGNLNTRDHNNVPTFVANRFRGTYEQFLEVIGEPVDTKTTRTVIPTWNPYPYTYTDEYKSWVVAGINEAGYDCNPTGDEGCGSDSNGSNNTENEGKNNPPRSGKTPGKPSKNKKGDNNGDDDMSKCCEETKELLLLILDHVGYNLSPIEVPSSLIDDDNSEPTIIPNIPSFLIWWFGRWDDATGVFPQVINIEDSDPLEAGNQSGEPVILNNQAEAFSELYAETMMVLQQQQVLLEVCFKALLTWGLNREQGMRLEYQNDAIIDYLCFGVKEKNKQIKQLFNPVTDSEEWSEVLSEK</sequence>
<feature type="compositionally biased region" description="Polar residues" evidence="1">
    <location>
        <begin position="1"/>
        <end position="15"/>
    </location>
</feature>
<protein>
    <submittedName>
        <fullName evidence="2">Uncharacterized protein</fullName>
    </submittedName>
</protein>
<name>A0ABU5TY32_9CYAN</name>
<dbReference type="RefSeq" id="WP_323223383.1">
    <property type="nucleotide sequence ID" value="NZ_JAYGHT010000038.1"/>
</dbReference>
<dbReference type="Proteomes" id="UP001301728">
    <property type="component" value="Unassembled WGS sequence"/>
</dbReference>
<evidence type="ECO:0000256" key="1">
    <source>
        <dbReference type="SAM" id="MobiDB-lite"/>
    </source>
</evidence>
<proteinExistence type="predicted"/>
<feature type="compositionally biased region" description="Basic and acidic residues" evidence="1">
    <location>
        <begin position="328"/>
        <end position="339"/>
    </location>
</feature>
<accession>A0ABU5TY32</accession>
<keyword evidence="3" id="KW-1185">Reference proteome</keyword>
<comment type="caution">
    <text evidence="2">The sequence shown here is derived from an EMBL/GenBank/DDBJ whole genome shotgun (WGS) entry which is preliminary data.</text>
</comment>
<organism evidence="2 3">
    <name type="scientific">Limnoraphis robusta CCNP1315</name>
    <dbReference type="NCBI Taxonomy" id="3110306"/>
    <lineage>
        <taxon>Bacteria</taxon>
        <taxon>Bacillati</taxon>
        <taxon>Cyanobacteriota</taxon>
        <taxon>Cyanophyceae</taxon>
        <taxon>Oscillatoriophycideae</taxon>
        <taxon>Oscillatoriales</taxon>
        <taxon>Sirenicapillariaceae</taxon>
        <taxon>Limnoraphis</taxon>
    </lineage>
</organism>
<feature type="region of interest" description="Disordered" evidence="1">
    <location>
        <begin position="114"/>
        <end position="150"/>
    </location>
</feature>
<dbReference type="EMBL" id="JAYGHT010000038">
    <property type="protein sequence ID" value="MEA5519546.1"/>
    <property type="molecule type" value="Genomic_DNA"/>
</dbReference>
<evidence type="ECO:0000313" key="2">
    <source>
        <dbReference type="EMBL" id="MEA5519546.1"/>
    </source>
</evidence>
<feature type="region of interest" description="Disordered" evidence="1">
    <location>
        <begin position="1"/>
        <end position="22"/>
    </location>
</feature>
<reference evidence="2 3" key="1">
    <citation type="submission" date="2023-12" db="EMBL/GenBank/DDBJ databases">
        <title>Baltic Sea Cyanobacteria.</title>
        <authorList>
            <person name="Delbaje E."/>
            <person name="Fewer D.P."/>
            <person name="Shishido T.K."/>
        </authorList>
    </citation>
    <scope>NUCLEOTIDE SEQUENCE [LARGE SCALE GENOMIC DNA]</scope>
    <source>
        <strain evidence="2 3">CCNP 1315</strain>
    </source>
</reference>